<proteinExistence type="predicted"/>
<feature type="compositionally biased region" description="Basic and acidic residues" evidence="1">
    <location>
        <begin position="1"/>
        <end position="23"/>
    </location>
</feature>
<evidence type="ECO:0000313" key="3">
    <source>
        <dbReference type="Proteomes" id="UP000031443"/>
    </source>
</evidence>
<dbReference type="EMBL" id="KB571224">
    <property type="protein sequence ID" value="EMP27320.1"/>
    <property type="molecule type" value="Genomic_DNA"/>
</dbReference>
<evidence type="ECO:0000256" key="1">
    <source>
        <dbReference type="SAM" id="MobiDB-lite"/>
    </source>
</evidence>
<name>M7AWC2_CHEMY</name>
<reference evidence="3" key="1">
    <citation type="journal article" date="2013" name="Nat. Genet.">
        <title>The draft genomes of soft-shell turtle and green sea turtle yield insights into the development and evolution of the turtle-specific body plan.</title>
        <authorList>
            <person name="Wang Z."/>
            <person name="Pascual-Anaya J."/>
            <person name="Zadissa A."/>
            <person name="Li W."/>
            <person name="Niimura Y."/>
            <person name="Huang Z."/>
            <person name="Li C."/>
            <person name="White S."/>
            <person name="Xiong Z."/>
            <person name="Fang D."/>
            <person name="Wang B."/>
            <person name="Ming Y."/>
            <person name="Chen Y."/>
            <person name="Zheng Y."/>
            <person name="Kuraku S."/>
            <person name="Pignatelli M."/>
            <person name="Herrero J."/>
            <person name="Beal K."/>
            <person name="Nozawa M."/>
            <person name="Li Q."/>
            <person name="Wang J."/>
            <person name="Zhang H."/>
            <person name="Yu L."/>
            <person name="Shigenobu S."/>
            <person name="Wang J."/>
            <person name="Liu J."/>
            <person name="Flicek P."/>
            <person name="Searle S."/>
            <person name="Wang J."/>
            <person name="Kuratani S."/>
            <person name="Yin Y."/>
            <person name="Aken B."/>
            <person name="Zhang G."/>
            <person name="Irie N."/>
        </authorList>
    </citation>
    <scope>NUCLEOTIDE SEQUENCE [LARGE SCALE GENOMIC DNA]</scope>
</reference>
<dbReference type="AlphaFoldDB" id="M7AWC2"/>
<feature type="region of interest" description="Disordered" evidence="1">
    <location>
        <begin position="1"/>
        <end position="30"/>
    </location>
</feature>
<sequence length="117" mass="12947">MGEQTDTMKHQLELQESQQEHRPPAASIVQPPDLFPKFHSLLTQTPKNAVGEAPELQESRVAVEPYTTDEDGQQSYCTVCCEGTREDQNGSPELVAGEQESRVAAEVVKPYTMDEDG</sequence>
<protein>
    <submittedName>
        <fullName evidence="2">Uncharacterized protein</fullName>
    </submittedName>
</protein>
<organism evidence="2 3">
    <name type="scientific">Chelonia mydas</name>
    <name type="common">Green sea-turtle</name>
    <name type="synonym">Chelonia agassizi</name>
    <dbReference type="NCBI Taxonomy" id="8469"/>
    <lineage>
        <taxon>Eukaryota</taxon>
        <taxon>Metazoa</taxon>
        <taxon>Chordata</taxon>
        <taxon>Craniata</taxon>
        <taxon>Vertebrata</taxon>
        <taxon>Euteleostomi</taxon>
        <taxon>Archelosauria</taxon>
        <taxon>Testudinata</taxon>
        <taxon>Testudines</taxon>
        <taxon>Cryptodira</taxon>
        <taxon>Durocryptodira</taxon>
        <taxon>Americhelydia</taxon>
        <taxon>Chelonioidea</taxon>
        <taxon>Cheloniidae</taxon>
        <taxon>Chelonia</taxon>
    </lineage>
</organism>
<keyword evidence="3" id="KW-1185">Reference proteome</keyword>
<gene>
    <name evidence="2" type="ORF">UY3_15603</name>
</gene>
<evidence type="ECO:0000313" key="2">
    <source>
        <dbReference type="EMBL" id="EMP27320.1"/>
    </source>
</evidence>
<accession>M7AWC2</accession>
<dbReference type="Proteomes" id="UP000031443">
    <property type="component" value="Unassembled WGS sequence"/>
</dbReference>